<evidence type="ECO:0000256" key="1">
    <source>
        <dbReference type="ARBA" id="ARBA00023121"/>
    </source>
</evidence>
<protein>
    <submittedName>
        <fullName evidence="2">DegV family protein</fullName>
    </submittedName>
</protein>
<keyword evidence="3" id="KW-1185">Reference proteome</keyword>
<dbReference type="PANTHER" id="PTHR33434:SF2">
    <property type="entry name" value="FATTY ACID-BINDING PROTEIN TM_1468"/>
    <property type="match status" value="1"/>
</dbReference>
<dbReference type="InterPro" id="IPR050270">
    <property type="entry name" value="DegV_domain_contain"/>
</dbReference>
<accession>A0ABS5K2X3</accession>
<sequence>MQKRKIGIVVDSTCGSNYSQNLFNDVSIVPLTVMVDGQDYVDGTIDNEKLLQFIDQRCKVTTSQPNPEIFIQAFQKQFDLGYQHVICLTLSHTLSGTVNSALLAKKILNESRITVIDTENVGPAVIFALKRIHYLLEQNPNIIPQALALQIKQEQDQGVLFCTVENLKILAYNGRISKFRVLLGNLLRIHPILKFQKSILSIEKKVRSFKKCLDYLINKIIDCKTLNNILDIQVIYVVDDQNAQELVDKIKKLGDPQIQISLYGKISSVIAAHIGYKGFGLYINEIKK</sequence>
<dbReference type="SUPFAM" id="SSF82549">
    <property type="entry name" value="DAK1/DegV-like"/>
    <property type="match status" value="1"/>
</dbReference>
<dbReference type="Proteomes" id="UP000811481">
    <property type="component" value="Unassembled WGS sequence"/>
</dbReference>
<dbReference type="NCBIfam" id="TIGR00762">
    <property type="entry name" value="DegV"/>
    <property type="match status" value="1"/>
</dbReference>
<dbReference type="InterPro" id="IPR043168">
    <property type="entry name" value="DegV_C"/>
</dbReference>
<gene>
    <name evidence="2" type="ORF">J8J04_00755</name>
</gene>
<dbReference type="Gene3D" id="3.30.1180.10">
    <property type="match status" value="1"/>
</dbReference>
<dbReference type="Gene3D" id="3.40.50.10170">
    <property type="match status" value="1"/>
</dbReference>
<proteinExistence type="predicted"/>
<name>A0ABS5K2X3_9MOLU</name>
<dbReference type="InterPro" id="IPR003797">
    <property type="entry name" value="DegV"/>
</dbReference>
<organism evidence="2 3">
    <name type="scientific">'Fragaria x ananassa' phyllody phytoplasma</name>
    <dbReference type="NCBI Taxonomy" id="2358428"/>
    <lineage>
        <taxon>Bacteria</taxon>
        <taxon>Bacillati</taxon>
        <taxon>Mycoplasmatota</taxon>
        <taxon>Mollicutes</taxon>
        <taxon>Acholeplasmatales</taxon>
        <taxon>Acholeplasmataceae</taxon>
        <taxon>Candidatus Phytoplasma</taxon>
        <taxon>16SrXIII (Mexican periwinkle virescence group)</taxon>
    </lineage>
</organism>
<keyword evidence="1" id="KW-0446">Lipid-binding</keyword>
<dbReference type="EMBL" id="JAGVRH010000002">
    <property type="protein sequence ID" value="MBS2126236.1"/>
    <property type="molecule type" value="Genomic_DNA"/>
</dbReference>
<reference evidence="2" key="1">
    <citation type="submission" date="2021-04" db="EMBL/GenBank/DDBJ databases">
        <title>Draft genome sequence of StrPh-CL8, a phytoplasma strain causing strawberry phyllody in Chile.</title>
        <authorList>
            <person name="Cui W."/>
            <person name="Zamorano A."/>
            <person name="Fiore N."/>
        </authorList>
    </citation>
    <scope>NUCLEOTIDE SEQUENCE [LARGE SCALE GENOMIC DNA]</scope>
    <source>
        <strain evidence="2">StrPh-Cl</strain>
    </source>
</reference>
<dbReference type="PANTHER" id="PTHR33434">
    <property type="entry name" value="DEGV DOMAIN-CONTAINING PROTEIN DR_1986-RELATED"/>
    <property type="match status" value="1"/>
</dbReference>
<dbReference type="Pfam" id="PF02645">
    <property type="entry name" value="DegV"/>
    <property type="match status" value="1"/>
</dbReference>
<comment type="caution">
    <text evidence="2">The sequence shown here is derived from an EMBL/GenBank/DDBJ whole genome shotgun (WGS) entry which is preliminary data.</text>
</comment>
<dbReference type="RefSeq" id="WP_212330938.1">
    <property type="nucleotide sequence ID" value="NZ_JAGVRH010000002.1"/>
</dbReference>
<evidence type="ECO:0000313" key="2">
    <source>
        <dbReference type="EMBL" id="MBS2126236.1"/>
    </source>
</evidence>
<dbReference type="PROSITE" id="PS51482">
    <property type="entry name" value="DEGV"/>
    <property type="match status" value="1"/>
</dbReference>
<evidence type="ECO:0000313" key="3">
    <source>
        <dbReference type="Proteomes" id="UP000811481"/>
    </source>
</evidence>